<dbReference type="Pfam" id="PF10094">
    <property type="entry name" value="DUF2332"/>
    <property type="match status" value="1"/>
</dbReference>
<keyword evidence="2" id="KW-1185">Reference proteome</keyword>
<reference evidence="1 2" key="1">
    <citation type="submission" date="2018-08" db="EMBL/GenBank/DDBJ databases">
        <authorList>
            <person name="Khan S.A."/>
            <person name="Jeon C.O."/>
            <person name="Chun B.H."/>
            <person name="Jeong S.E."/>
        </authorList>
    </citation>
    <scope>NUCLEOTIDE SEQUENCE [LARGE SCALE GENOMIC DNA]</scope>
    <source>
        <strain evidence="1 2">S-16</strain>
    </source>
</reference>
<organism evidence="1 2">
    <name type="scientific">Piscinibacter terrae</name>
    <dbReference type="NCBI Taxonomy" id="2496871"/>
    <lineage>
        <taxon>Bacteria</taxon>
        <taxon>Pseudomonadati</taxon>
        <taxon>Pseudomonadota</taxon>
        <taxon>Betaproteobacteria</taxon>
        <taxon>Burkholderiales</taxon>
        <taxon>Sphaerotilaceae</taxon>
        <taxon>Piscinibacter</taxon>
    </lineage>
</organism>
<dbReference type="AlphaFoldDB" id="A0A3N7HW32"/>
<accession>A0A3N7HW32</accession>
<gene>
    <name evidence="1" type="ORF">DZC73_00500</name>
</gene>
<evidence type="ECO:0000313" key="1">
    <source>
        <dbReference type="EMBL" id="RQP25596.1"/>
    </source>
</evidence>
<dbReference type="InterPro" id="IPR011200">
    <property type="entry name" value="UCP012608"/>
</dbReference>
<comment type="caution">
    <text evidence="1">The sequence shown here is derived from an EMBL/GenBank/DDBJ whole genome shotgun (WGS) entry which is preliminary data.</text>
</comment>
<proteinExistence type="predicted"/>
<name>A0A3N7HW32_9BURK</name>
<sequence length="386" mass="42778">MRLHDSPEIRLPACGACMNNNTDPVVTAAFERFADKECGDEPLYAALCRVAVAEPVVLSLMNVAPREQRRANLLLAAVHYLLLSGVKHPLAAYYPSVGGSRGIDSALHGCFVDFCSSQRTALVDLIAVRTTQTNEAGRCAVLWPVLQWIAKRRGFERIALLDFGCSAGLNLGVDRYRYDYGRMHLAPGGRDASVLVSCKLVGPAAPRADLGLRPRIERRLGIDVDPIDVRDDKASRWLQACVWPFDALRRERLQGALRIARDHGWPVQRHADCSLAVEPWVRGIEPGVLPVLLNSWVLTYLTRDAREAHIARMRQLVQQHGMAWISAESSEIVIDPQMAPPDERIAMAQGGTSTPWTLTMPGDGRTHSQVVAISHPHGKWMQWLVD</sequence>
<protein>
    <submittedName>
        <fullName evidence="1">DUF2332 domain-containing protein</fullName>
    </submittedName>
</protein>
<dbReference type="EMBL" id="QUSW01000001">
    <property type="protein sequence ID" value="RQP25596.1"/>
    <property type="molecule type" value="Genomic_DNA"/>
</dbReference>
<reference evidence="1 2" key="2">
    <citation type="submission" date="2018-12" db="EMBL/GenBank/DDBJ databases">
        <title>Rhizobacter gummiphilus sp. nov., a rubber-degrading bacterium isolated from the soil of a botanical garden in Japan.</title>
        <authorList>
            <person name="Shunsuke S.S."/>
        </authorList>
    </citation>
    <scope>NUCLEOTIDE SEQUENCE [LARGE SCALE GENOMIC DNA]</scope>
    <source>
        <strain evidence="1 2">S-16</strain>
    </source>
</reference>
<dbReference type="Proteomes" id="UP000267464">
    <property type="component" value="Unassembled WGS sequence"/>
</dbReference>
<evidence type="ECO:0000313" key="2">
    <source>
        <dbReference type="Proteomes" id="UP000267464"/>
    </source>
</evidence>